<dbReference type="EMBL" id="CP095073">
    <property type="protein sequence ID" value="UOQ43501.1"/>
    <property type="molecule type" value="Genomic_DNA"/>
</dbReference>
<sequence>MDYQSQVYKEALRWSRALEKRPPLLKRTSKRVQTSINERIPDKIHDLVTESVRKMVEVSLTSSEYIHRLEIDPSWNFQERESLIKERLKQYKKLASLEGAGTGLGGFWLGAADFPLLLSFKMKFLFDMGQLYGLDVRNYEEKVYLLHLFMLAFSSEQEKDRIRKLVLNWEDVPEDRKKIEWRTLQTEYRDSIDFVKLLQLVPGLGAFVGYVANGKLLAQLGETAMNGCRLRLLRDFYSSS</sequence>
<gene>
    <name evidence="1" type="ORF">MUN89_16495</name>
</gene>
<name>A0ABY4EH93_9BACI</name>
<protein>
    <submittedName>
        <fullName evidence="1">EcsC family protein</fullName>
    </submittedName>
</protein>
<dbReference type="InterPro" id="IPR024787">
    <property type="entry name" value="EcsC"/>
</dbReference>
<dbReference type="Proteomes" id="UP000831787">
    <property type="component" value="Chromosome"/>
</dbReference>
<evidence type="ECO:0000313" key="1">
    <source>
        <dbReference type="EMBL" id="UOQ43501.1"/>
    </source>
</evidence>
<reference evidence="1 2" key="1">
    <citation type="submission" date="2022-04" db="EMBL/GenBank/DDBJ databases">
        <title>Halobacillus sp. isolated from saltern.</title>
        <authorList>
            <person name="Won M."/>
            <person name="Lee C.-M."/>
            <person name="Woen H.-Y."/>
            <person name="Kwon S.-W."/>
        </authorList>
    </citation>
    <scope>NUCLEOTIDE SEQUENCE [LARGE SCALE GENOMIC DNA]</scope>
    <source>
        <strain evidence="1 2">SSBR10-3</strain>
    </source>
</reference>
<organism evidence="1 2">
    <name type="scientific">Halobacillus salinarum</name>
    <dbReference type="NCBI Taxonomy" id="2932257"/>
    <lineage>
        <taxon>Bacteria</taxon>
        <taxon>Bacillati</taxon>
        <taxon>Bacillota</taxon>
        <taxon>Bacilli</taxon>
        <taxon>Bacillales</taxon>
        <taxon>Bacillaceae</taxon>
        <taxon>Halobacillus</taxon>
    </lineage>
</organism>
<dbReference type="Pfam" id="PF12787">
    <property type="entry name" value="EcsC"/>
    <property type="match status" value="1"/>
</dbReference>
<dbReference type="PANTHER" id="PTHR41260">
    <property type="entry name" value="PROTEIN ECSC"/>
    <property type="match status" value="1"/>
</dbReference>
<keyword evidence="2" id="KW-1185">Reference proteome</keyword>
<accession>A0ABY4EH93</accession>
<proteinExistence type="predicted"/>
<evidence type="ECO:0000313" key="2">
    <source>
        <dbReference type="Proteomes" id="UP000831787"/>
    </source>
</evidence>
<dbReference type="PANTHER" id="PTHR41260:SF1">
    <property type="entry name" value="PROTEIN ECSC"/>
    <property type="match status" value="1"/>
</dbReference>
<dbReference type="RefSeq" id="WP_244708860.1">
    <property type="nucleotide sequence ID" value="NZ_CP095073.1"/>
</dbReference>